<name>A0A5K1I8E0_9GAMM</name>
<dbReference type="AlphaFoldDB" id="A0A5K1I8E0"/>
<accession>A0A5K1I8E0</accession>
<dbReference type="RefSeq" id="WP_267902495.1">
    <property type="nucleotide sequence ID" value="NZ_CABVOU010000039.1"/>
</dbReference>
<gene>
    <name evidence="1" type="ORF">HALO32_02454</name>
</gene>
<sequence>MPSTSDFVPAHADYRTKVEHILLASPFIRALGLDSDEIAPGRG</sequence>
<reference evidence="1 2" key="1">
    <citation type="submission" date="2019-09" db="EMBL/GenBank/DDBJ databases">
        <authorList>
            <person name="Criscuolo A."/>
        </authorList>
    </citation>
    <scope>NUCLEOTIDE SEQUENCE [LARGE SCALE GENOMIC DNA]</scope>
    <source>
        <strain evidence="2">3(2)</strain>
    </source>
</reference>
<keyword evidence="2" id="KW-1185">Reference proteome</keyword>
<organism evidence="1 2">
    <name type="scientific">Halomonas lysinitropha</name>
    <dbReference type="NCBI Taxonomy" id="2607506"/>
    <lineage>
        <taxon>Bacteria</taxon>
        <taxon>Pseudomonadati</taxon>
        <taxon>Pseudomonadota</taxon>
        <taxon>Gammaproteobacteria</taxon>
        <taxon>Oceanospirillales</taxon>
        <taxon>Halomonadaceae</taxon>
        <taxon>Halomonas</taxon>
    </lineage>
</organism>
<dbReference type="EMBL" id="CABVOU010000039">
    <property type="protein sequence ID" value="VVZ96358.1"/>
    <property type="molecule type" value="Genomic_DNA"/>
</dbReference>
<evidence type="ECO:0000313" key="1">
    <source>
        <dbReference type="EMBL" id="VVZ96358.1"/>
    </source>
</evidence>
<proteinExistence type="predicted"/>
<dbReference type="Proteomes" id="UP000326725">
    <property type="component" value="Unassembled WGS sequence"/>
</dbReference>
<evidence type="ECO:0000313" key="2">
    <source>
        <dbReference type="Proteomes" id="UP000326725"/>
    </source>
</evidence>
<protein>
    <submittedName>
        <fullName evidence="1">Uncharacterized protein</fullName>
    </submittedName>
</protein>